<proteinExistence type="inferred from homology"/>
<dbReference type="CDD" id="cd00851">
    <property type="entry name" value="MTH1175"/>
    <property type="match status" value="1"/>
</dbReference>
<dbReference type="PANTHER" id="PTHR37478">
    <property type="match status" value="1"/>
</dbReference>
<dbReference type="InterPro" id="IPR013324">
    <property type="entry name" value="RNA_pol_sigma_r3/r4-like"/>
</dbReference>
<sequence>MARPVKQRRVCERPAVEGFIPRGREACGEVRLSVDEYEVLRLMDYLGYTQEECAAQMGIARTTAQAVYQQARRKLADMLVNGRELTIGGGSYVLCGRAAGCCPRACRRSGRRQAMRIAVTYENGQVFQHFGHSEQFKVYEVENGKVISSRILSSDGNGHGALAALLEEDGVDVLICGGIGQGARVALAERKIELYPGVSGDADLRVEELLAGKLAYNPDTVCSHHGHQEGHSCGGHGHGEGHSCGGHGEGHSCGGHGHGEGHSCGG</sequence>
<dbReference type="EMBL" id="DVHU01000062">
    <property type="protein sequence ID" value="HIR93187.1"/>
    <property type="molecule type" value="Genomic_DNA"/>
</dbReference>
<dbReference type="InterPro" id="IPR033913">
    <property type="entry name" value="MTH1175_dom"/>
</dbReference>
<dbReference type="SUPFAM" id="SSF88659">
    <property type="entry name" value="Sigma3 and sigma4 domains of RNA polymerase sigma factors"/>
    <property type="match status" value="1"/>
</dbReference>
<evidence type="ECO:0000313" key="3">
    <source>
        <dbReference type="EMBL" id="HIR93187.1"/>
    </source>
</evidence>
<feature type="domain" description="Dinitrogenase iron-molybdenum cofactor biosynthesis" evidence="2">
    <location>
        <begin position="123"/>
        <end position="209"/>
    </location>
</feature>
<name>A0A9D1EK85_9FIRM</name>
<dbReference type="Proteomes" id="UP000886841">
    <property type="component" value="Unassembled WGS sequence"/>
</dbReference>
<dbReference type="Pfam" id="PF02001">
    <property type="entry name" value="DUF134"/>
    <property type="match status" value="1"/>
</dbReference>
<dbReference type="InterPro" id="IPR002852">
    <property type="entry name" value="UPF0251"/>
</dbReference>
<evidence type="ECO:0000313" key="4">
    <source>
        <dbReference type="Proteomes" id="UP000886841"/>
    </source>
</evidence>
<gene>
    <name evidence="3" type="ORF">IAB98_07205</name>
</gene>
<comment type="caution">
    <text evidence="3">The sequence shown here is derived from an EMBL/GenBank/DDBJ whole genome shotgun (WGS) entry which is preliminary data.</text>
</comment>
<reference evidence="3" key="1">
    <citation type="submission" date="2020-10" db="EMBL/GenBank/DDBJ databases">
        <authorList>
            <person name="Gilroy R."/>
        </authorList>
    </citation>
    <scope>NUCLEOTIDE SEQUENCE</scope>
    <source>
        <strain evidence="3">ChiSxjej1B13-7041</strain>
    </source>
</reference>
<reference evidence="3" key="2">
    <citation type="journal article" date="2021" name="PeerJ">
        <title>Extensive microbial diversity within the chicken gut microbiome revealed by metagenomics and culture.</title>
        <authorList>
            <person name="Gilroy R."/>
            <person name="Ravi A."/>
            <person name="Getino M."/>
            <person name="Pursley I."/>
            <person name="Horton D.L."/>
            <person name="Alikhan N.F."/>
            <person name="Baker D."/>
            <person name="Gharbi K."/>
            <person name="Hall N."/>
            <person name="Watson M."/>
            <person name="Adriaenssens E.M."/>
            <person name="Foster-Nyarko E."/>
            <person name="Jarju S."/>
            <person name="Secka A."/>
            <person name="Antonio M."/>
            <person name="Oren A."/>
            <person name="Chaudhuri R.R."/>
            <person name="La Ragione R."/>
            <person name="Hildebrand F."/>
            <person name="Pallen M.J."/>
        </authorList>
    </citation>
    <scope>NUCLEOTIDE SEQUENCE</scope>
    <source>
        <strain evidence="3">ChiSxjej1B13-7041</strain>
    </source>
</reference>
<accession>A0A9D1EK85</accession>
<dbReference type="Gene3D" id="3.30.420.130">
    <property type="entry name" value="Dinitrogenase iron-molybdenum cofactor biosynthesis domain"/>
    <property type="match status" value="1"/>
</dbReference>
<dbReference type="InterPro" id="IPR003731">
    <property type="entry name" value="Di-Nase_FeMo-co_biosynth"/>
</dbReference>
<dbReference type="InterPro" id="IPR036388">
    <property type="entry name" value="WH-like_DNA-bd_sf"/>
</dbReference>
<organism evidence="3 4">
    <name type="scientific">Candidatus Egerieimonas intestinavium</name>
    <dbReference type="NCBI Taxonomy" id="2840777"/>
    <lineage>
        <taxon>Bacteria</taxon>
        <taxon>Bacillati</taxon>
        <taxon>Bacillota</taxon>
        <taxon>Clostridia</taxon>
        <taxon>Lachnospirales</taxon>
        <taxon>Lachnospiraceae</taxon>
        <taxon>Lachnospiraceae incertae sedis</taxon>
        <taxon>Candidatus Egerieimonas</taxon>
    </lineage>
</organism>
<protein>
    <submittedName>
        <fullName evidence="3">DUF134 domain-containing protein</fullName>
    </submittedName>
</protein>
<dbReference type="InterPro" id="IPR036105">
    <property type="entry name" value="DiNase_FeMo-co_biosyn_sf"/>
</dbReference>
<evidence type="ECO:0000259" key="2">
    <source>
        <dbReference type="Pfam" id="PF02579"/>
    </source>
</evidence>
<dbReference type="AlphaFoldDB" id="A0A9D1EK85"/>
<dbReference type="PANTHER" id="PTHR37478:SF2">
    <property type="entry name" value="UPF0251 PROTEIN TK0562"/>
    <property type="match status" value="1"/>
</dbReference>
<evidence type="ECO:0000256" key="1">
    <source>
        <dbReference type="ARBA" id="ARBA00009350"/>
    </source>
</evidence>
<comment type="similarity">
    <text evidence="1">Belongs to the UPF0251 family.</text>
</comment>
<dbReference type="Pfam" id="PF02579">
    <property type="entry name" value="Nitro_FeMo-Co"/>
    <property type="match status" value="1"/>
</dbReference>
<dbReference type="SUPFAM" id="SSF53146">
    <property type="entry name" value="Nitrogenase accessory factor-like"/>
    <property type="match status" value="1"/>
</dbReference>
<dbReference type="Gene3D" id="1.10.10.10">
    <property type="entry name" value="Winged helix-like DNA-binding domain superfamily/Winged helix DNA-binding domain"/>
    <property type="match status" value="1"/>
</dbReference>